<reference evidence="7" key="1">
    <citation type="journal article" date="2014" name="Front. Microbiol.">
        <title>High frequency of phylogenetically diverse reductive dehalogenase-homologous genes in deep subseafloor sedimentary metagenomes.</title>
        <authorList>
            <person name="Kawai M."/>
            <person name="Futagami T."/>
            <person name="Toyoda A."/>
            <person name="Takaki Y."/>
            <person name="Nishi S."/>
            <person name="Hori S."/>
            <person name="Arai W."/>
            <person name="Tsubouchi T."/>
            <person name="Morono Y."/>
            <person name="Uchiyama I."/>
            <person name="Ito T."/>
            <person name="Fujiyama A."/>
            <person name="Inagaki F."/>
            <person name="Takami H."/>
        </authorList>
    </citation>
    <scope>NUCLEOTIDE SEQUENCE</scope>
    <source>
        <strain evidence="7">Expedition CK06-06</strain>
    </source>
</reference>
<comment type="catalytic activity">
    <reaction evidence="6">
        <text>2 D-glyceraldehyde 3-phosphate = 4-(hydroxymethyl)-2-furancarboxaldehyde phosphate + phosphate + 2 H2O</text>
        <dbReference type="Rhea" id="RHEA:43536"/>
        <dbReference type="ChEBI" id="CHEBI:15377"/>
        <dbReference type="ChEBI" id="CHEBI:43474"/>
        <dbReference type="ChEBI" id="CHEBI:59776"/>
        <dbReference type="ChEBI" id="CHEBI:83407"/>
        <dbReference type="EC" id="4.2.3.153"/>
    </reaction>
</comment>
<name>X0Z1U4_9ZZZZ</name>
<comment type="caution">
    <text evidence="7">The sequence shown here is derived from an EMBL/GenBank/DDBJ whole genome shotgun (WGS) entry which is preliminary data.</text>
</comment>
<sequence length="286" mass="31431">MSPKEVTKVDITEDVFKDPNELVNKISSHLDLKYTKVIQTYVMEDGKIKLLISPKNLEEAKTIVGMPDITYIDCKNPLEGSLGANFPWIIKGMKKLIPEGSSQLLSATIGDFPHLPGSASLAALGAVSSGADIVKVGLKGPKNENQGIKLMKNVVKAVKDYSEKAQVVVAGYADRSRMQTSPTFLEIPTIASESGAEIAMLDTHIKDGKGLFDFLNVDELIQFKEKAEDLNVEVALAGKLMKKDLQKIKIIKPDIIGVRSLVCENFDRNMTIKADLIENLKLELYK</sequence>
<keyword evidence="3" id="KW-0456">Lyase</keyword>
<dbReference type="Pfam" id="PF04476">
    <property type="entry name" value="4HFCP_synth"/>
    <property type="match status" value="1"/>
</dbReference>
<evidence type="ECO:0000256" key="4">
    <source>
        <dbReference type="ARBA" id="ARBA00023270"/>
    </source>
</evidence>
<organism evidence="7">
    <name type="scientific">marine sediment metagenome</name>
    <dbReference type="NCBI Taxonomy" id="412755"/>
    <lineage>
        <taxon>unclassified sequences</taxon>
        <taxon>metagenomes</taxon>
        <taxon>ecological metagenomes</taxon>
    </lineage>
</organism>
<dbReference type="GO" id="GO:0016829">
    <property type="term" value="F:lyase activity"/>
    <property type="evidence" value="ECO:0007669"/>
    <property type="project" value="UniProtKB-KW"/>
</dbReference>
<evidence type="ECO:0000256" key="2">
    <source>
        <dbReference type="ARBA" id="ARBA00012553"/>
    </source>
</evidence>
<dbReference type="AlphaFoldDB" id="X0Z1U4"/>
<dbReference type="EC" id="4.2.3.153" evidence="2"/>
<dbReference type="InterPro" id="IPR007565">
    <property type="entry name" value="4HFCP_synth"/>
</dbReference>
<evidence type="ECO:0000256" key="1">
    <source>
        <dbReference type="ARBA" id="ARBA00003810"/>
    </source>
</evidence>
<proteinExistence type="predicted"/>
<dbReference type="EMBL" id="BART01005843">
    <property type="protein sequence ID" value="GAG54453.1"/>
    <property type="molecule type" value="Genomic_DNA"/>
</dbReference>
<comment type="function">
    <text evidence="1">Catalyzes the formation of 4-(hydroxymethyl)-2-furancarboxaldehyde phosphate (4-HFC-P) from two molecules of glyceraldehyde-3-P (GA-3-P).</text>
</comment>
<keyword evidence="4" id="KW-0704">Schiff base</keyword>
<evidence type="ECO:0000256" key="6">
    <source>
        <dbReference type="ARBA" id="ARBA00047628"/>
    </source>
</evidence>
<protein>
    <recommendedName>
        <fullName evidence="2">(5-formylfuran-3-yl)methyl phosphate synthase</fullName>
        <ecNumber evidence="2">4.2.3.153</ecNumber>
    </recommendedName>
    <alternativeName>
        <fullName evidence="5">4-(hydroxymethyl)-2-furancarboxaldehyde-phosphate synthase</fullName>
    </alternativeName>
</protein>
<evidence type="ECO:0000256" key="3">
    <source>
        <dbReference type="ARBA" id="ARBA00023239"/>
    </source>
</evidence>
<dbReference type="PIRSF" id="PIRSF015957">
    <property type="entry name" value="UCP015957"/>
    <property type="match status" value="1"/>
</dbReference>
<gene>
    <name evidence="7" type="ORF">S01H4_13246</name>
</gene>
<accession>X0Z1U4</accession>
<evidence type="ECO:0000256" key="5">
    <source>
        <dbReference type="ARBA" id="ARBA00032523"/>
    </source>
</evidence>
<evidence type="ECO:0000313" key="7">
    <source>
        <dbReference type="EMBL" id="GAG54453.1"/>
    </source>
</evidence>